<dbReference type="EMBL" id="BAABME010008036">
    <property type="protein sequence ID" value="GAA0172247.1"/>
    <property type="molecule type" value="Genomic_DNA"/>
</dbReference>
<feature type="domain" description="Peptide chain release factor" evidence="1">
    <location>
        <begin position="146"/>
        <end position="255"/>
    </location>
</feature>
<dbReference type="Pfam" id="PF03462">
    <property type="entry name" value="PCRF"/>
    <property type="match status" value="1"/>
</dbReference>
<dbReference type="Gene3D" id="3.30.160.20">
    <property type="match status" value="1"/>
</dbReference>
<protein>
    <submittedName>
        <fullName evidence="2">Translation release factor</fullName>
    </submittedName>
</protein>
<dbReference type="Gene3D" id="3.30.70.1660">
    <property type="match status" value="1"/>
</dbReference>
<dbReference type="SUPFAM" id="SSF75620">
    <property type="entry name" value="Release factor"/>
    <property type="match status" value="1"/>
</dbReference>
<dbReference type="Proteomes" id="UP001454036">
    <property type="component" value="Unassembled WGS sequence"/>
</dbReference>
<evidence type="ECO:0000313" key="2">
    <source>
        <dbReference type="EMBL" id="GAA0172247.1"/>
    </source>
</evidence>
<dbReference type="InterPro" id="IPR005139">
    <property type="entry name" value="PCRF"/>
</dbReference>
<organism evidence="2 3">
    <name type="scientific">Lithospermum erythrorhizon</name>
    <name type="common">Purple gromwell</name>
    <name type="synonym">Lithospermum officinale var. erythrorhizon</name>
    <dbReference type="NCBI Taxonomy" id="34254"/>
    <lineage>
        <taxon>Eukaryota</taxon>
        <taxon>Viridiplantae</taxon>
        <taxon>Streptophyta</taxon>
        <taxon>Embryophyta</taxon>
        <taxon>Tracheophyta</taxon>
        <taxon>Spermatophyta</taxon>
        <taxon>Magnoliopsida</taxon>
        <taxon>eudicotyledons</taxon>
        <taxon>Gunneridae</taxon>
        <taxon>Pentapetalae</taxon>
        <taxon>asterids</taxon>
        <taxon>lamiids</taxon>
        <taxon>Boraginales</taxon>
        <taxon>Boraginaceae</taxon>
        <taxon>Boraginoideae</taxon>
        <taxon>Lithospermeae</taxon>
        <taxon>Lithospermum</taxon>
    </lineage>
</organism>
<dbReference type="PANTHER" id="PTHR43116:SF4">
    <property type="entry name" value="PEPTIDE CHAIN RELEASE FACTOR PRFB3, CHLOROPLASTIC"/>
    <property type="match status" value="1"/>
</dbReference>
<accession>A0AAV3RB74</accession>
<evidence type="ECO:0000313" key="3">
    <source>
        <dbReference type="Proteomes" id="UP001454036"/>
    </source>
</evidence>
<dbReference type="InterPro" id="IPR045853">
    <property type="entry name" value="Pep_chain_release_fac_I_sf"/>
</dbReference>
<proteinExistence type="predicted"/>
<evidence type="ECO:0000259" key="1">
    <source>
        <dbReference type="SMART" id="SM00937"/>
    </source>
</evidence>
<dbReference type="GO" id="GO:0006415">
    <property type="term" value="P:translational termination"/>
    <property type="evidence" value="ECO:0007669"/>
    <property type="project" value="InterPro"/>
</dbReference>
<dbReference type="PANTHER" id="PTHR43116">
    <property type="entry name" value="PEPTIDE CHAIN RELEASE FACTOR 2"/>
    <property type="match status" value="1"/>
</dbReference>
<keyword evidence="3" id="KW-1185">Reference proteome</keyword>
<gene>
    <name evidence="2" type="ORF">LIER_26104</name>
</gene>
<name>A0AAV3RB74_LITER</name>
<sequence>MAAECISIPRRASASSSTCSSFCFQRCKLFTIRASQLPPNHKDKFYKELDVDLELESNPVWLNAMLLPLKKKIEDSILRAEMMASPALEIEEARQIEQEEVIREHNVWDDLAKSDEIFAKLVDRTKVIDSLRDLRYKAEEAKLITDLAEMDTINYGLFKQAYAASIDLNKFLNKYEMSKHLRDPFDIEGACITIESKSEGSQIWVEQLKQMYMKWAHKCGLVGRIVERSWEVNVGEKSVTIEFESKFSYGYLSGERGVHHLVRRPKNGSSFPEVYSAAVDVIPLFLESAPDLSIGEKDLQVLVSSYEEQGRSFPLVRIDHIPTGLRVDSVGERSHFGNKIKALNRLKAKLLIVMRDQQVSDVASIKRADINNLWSQETRRYLSYPNKLVEDVKTGIQLPDLNAILNGNIETLLGAHISSRAVVSDIT</sequence>
<comment type="caution">
    <text evidence="2">The sequence shown here is derived from an EMBL/GenBank/DDBJ whole genome shotgun (WGS) entry which is preliminary data.</text>
</comment>
<dbReference type="AlphaFoldDB" id="A0AAV3RB74"/>
<dbReference type="SMART" id="SM00937">
    <property type="entry name" value="PCRF"/>
    <property type="match status" value="1"/>
</dbReference>
<reference evidence="2 3" key="1">
    <citation type="submission" date="2024-01" db="EMBL/GenBank/DDBJ databases">
        <title>The complete chloroplast genome sequence of Lithospermum erythrorhizon: insights into the phylogenetic relationship among Boraginaceae species and the maternal lineages of purple gromwells.</title>
        <authorList>
            <person name="Okada T."/>
            <person name="Watanabe K."/>
        </authorList>
    </citation>
    <scope>NUCLEOTIDE SEQUENCE [LARGE SCALE GENOMIC DNA]</scope>
</reference>